<sequence>MNKSRSLLKAKRVPNLFWVKAILCLFTCYINLQ</sequence>
<keyword evidence="1" id="KW-1133">Transmembrane helix</keyword>
<protein>
    <submittedName>
        <fullName evidence="2">Uncharacterized protein</fullName>
    </submittedName>
</protein>
<keyword evidence="1" id="KW-0472">Membrane</keyword>
<dbReference type="AlphaFoldDB" id="A0A2P2QLE2"/>
<dbReference type="EMBL" id="GGEC01087223">
    <property type="protein sequence ID" value="MBX67707.1"/>
    <property type="molecule type" value="Transcribed_RNA"/>
</dbReference>
<organism evidence="2">
    <name type="scientific">Rhizophora mucronata</name>
    <name type="common">Asiatic mangrove</name>
    <dbReference type="NCBI Taxonomy" id="61149"/>
    <lineage>
        <taxon>Eukaryota</taxon>
        <taxon>Viridiplantae</taxon>
        <taxon>Streptophyta</taxon>
        <taxon>Embryophyta</taxon>
        <taxon>Tracheophyta</taxon>
        <taxon>Spermatophyta</taxon>
        <taxon>Magnoliopsida</taxon>
        <taxon>eudicotyledons</taxon>
        <taxon>Gunneridae</taxon>
        <taxon>Pentapetalae</taxon>
        <taxon>rosids</taxon>
        <taxon>fabids</taxon>
        <taxon>Malpighiales</taxon>
        <taxon>Rhizophoraceae</taxon>
        <taxon>Rhizophora</taxon>
    </lineage>
</organism>
<keyword evidence="1" id="KW-0812">Transmembrane</keyword>
<evidence type="ECO:0000256" key="1">
    <source>
        <dbReference type="SAM" id="Phobius"/>
    </source>
</evidence>
<accession>A0A2P2QLE2</accession>
<proteinExistence type="predicted"/>
<feature type="transmembrane region" description="Helical" evidence="1">
    <location>
        <begin position="12"/>
        <end position="32"/>
    </location>
</feature>
<name>A0A2P2QLE2_RHIMU</name>
<reference evidence="2" key="1">
    <citation type="submission" date="2018-02" db="EMBL/GenBank/DDBJ databases">
        <title>Rhizophora mucronata_Transcriptome.</title>
        <authorList>
            <person name="Meera S.P."/>
            <person name="Sreeshan A."/>
            <person name="Augustine A."/>
        </authorList>
    </citation>
    <scope>NUCLEOTIDE SEQUENCE</scope>
    <source>
        <tissue evidence="2">Leaf</tissue>
    </source>
</reference>
<evidence type="ECO:0000313" key="2">
    <source>
        <dbReference type="EMBL" id="MBX67707.1"/>
    </source>
</evidence>